<reference evidence="1 2" key="1">
    <citation type="submission" date="2015-08" db="EMBL/GenBank/DDBJ databases">
        <title>Genomes of Paenibacillus riograndensis.</title>
        <authorList>
            <person name="Sant'Anna F.H."/>
            <person name="Souza R."/>
            <person name="Ambrosini A."/>
            <person name="Bach E."/>
            <person name="Fernandes G."/>
            <person name="Balsanelli E."/>
            <person name="Baura V.A."/>
            <person name="Pedrosa F.O."/>
            <person name="Souza E.M."/>
            <person name="Passaglia L."/>
        </authorList>
    </citation>
    <scope>NUCLEOTIDE SEQUENCE [LARGE SCALE GENOMIC DNA]</scope>
    <source>
        <strain evidence="1 2">CAS34</strain>
    </source>
</reference>
<evidence type="ECO:0000313" key="2">
    <source>
        <dbReference type="Proteomes" id="UP000070475"/>
    </source>
</evidence>
<dbReference type="Gene3D" id="1.10.10.1150">
    <property type="entry name" value="Coenzyme PQQ synthesis protein D (PqqD)"/>
    <property type="match status" value="1"/>
</dbReference>
<dbReference type="OrthoDB" id="2938764at2"/>
<dbReference type="PATRIC" id="fig|483937.3.peg.4898"/>
<dbReference type="RefSeq" id="WP_060859477.1">
    <property type="nucleotide sequence ID" value="NZ_LIRB01000104.1"/>
</dbReference>
<sequence>MILQRALGVTYQRILEKNYLLQQNDQYEISDDGLEIWRLLNGEYSTEDIFILLAEKFDTDIELYRADIELFFQFLQENNLVVVKKFM</sequence>
<proteinExistence type="predicted"/>
<accession>A0A132UA28</accession>
<gene>
    <name evidence="1" type="ORF">AMQ84_04655</name>
</gene>
<dbReference type="AlphaFoldDB" id="A0A132UA28"/>
<organism evidence="1 2">
    <name type="scientific">Paenibacillus riograndensis</name>
    <dbReference type="NCBI Taxonomy" id="483937"/>
    <lineage>
        <taxon>Bacteria</taxon>
        <taxon>Bacillati</taxon>
        <taxon>Bacillota</taxon>
        <taxon>Bacilli</taxon>
        <taxon>Bacillales</taxon>
        <taxon>Paenibacillaceae</taxon>
        <taxon>Paenibacillus</taxon>
        <taxon>Paenibacillus sonchi group</taxon>
    </lineage>
</organism>
<protein>
    <submittedName>
        <fullName evidence="1">Uncharacterized protein</fullName>
    </submittedName>
</protein>
<dbReference type="EMBL" id="LIRB01000104">
    <property type="protein sequence ID" value="KWX80173.1"/>
    <property type="molecule type" value="Genomic_DNA"/>
</dbReference>
<evidence type="ECO:0000313" key="1">
    <source>
        <dbReference type="EMBL" id="KWX80173.1"/>
    </source>
</evidence>
<dbReference type="InterPro" id="IPR008792">
    <property type="entry name" value="PQQD"/>
</dbReference>
<comment type="caution">
    <text evidence="1">The sequence shown here is derived from an EMBL/GenBank/DDBJ whole genome shotgun (WGS) entry which is preliminary data.</text>
</comment>
<dbReference type="Proteomes" id="UP000070475">
    <property type="component" value="Unassembled WGS sequence"/>
</dbReference>
<dbReference type="InterPro" id="IPR041881">
    <property type="entry name" value="PqqD_sf"/>
</dbReference>
<name>A0A132UA28_9BACL</name>
<keyword evidence="2" id="KW-1185">Reference proteome</keyword>
<dbReference type="Pfam" id="PF05402">
    <property type="entry name" value="PqqD"/>
    <property type="match status" value="1"/>
</dbReference>